<evidence type="ECO:0000259" key="2">
    <source>
        <dbReference type="Pfam" id="PF02014"/>
    </source>
</evidence>
<dbReference type="WBParaSite" id="PgR099_g001_t01">
    <property type="protein sequence ID" value="PgR099_g001_t01"/>
    <property type="gene ID" value="PgR099_g001"/>
</dbReference>
<evidence type="ECO:0000313" key="3">
    <source>
        <dbReference type="Proteomes" id="UP000887569"/>
    </source>
</evidence>
<dbReference type="InterPro" id="IPR042307">
    <property type="entry name" value="Reeler_sf"/>
</dbReference>
<dbReference type="Gene3D" id="2.60.40.4060">
    <property type="entry name" value="Reeler domain"/>
    <property type="match status" value="1"/>
</dbReference>
<proteinExistence type="predicted"/>
<dbReference type="AlphaFoldDB" id="A0A915C8Y4"/>
<feature type="domain" description="Reelin" evidence="2">
    <location>
        <begin position="40"/>
        <end position="172"/>
    </location>
</feature>
<accession>A0A915C8Y4</accession>
<sequence>MISIVMRMQGVIFLLVPLILKLPKVCLQRSVDFTTIDPACDTMIPTINRNIIGSTNESNFRIRIFDENGKETYEYDVKNRRILYVKVEGGPFVRAHIQARSVAHPTVQVGSFVDPPPEYFKLVNCSGVYGAAVINEDYVTRRHTGVRWRPPTIAKGAIVFLASIIRSRKLFHIRSAFLSPHANFITVRGDECGRSHGCFKAGDDGCAFADTCRFSFKWRCYKDSMIVDAVHNGKLTSFGLSIDDEYAVMCVSRKGYVTAEDFIIVSGNGFPNIFKPPRSKRLKAIRDSRRVHCRFEMERPKIGSTDFIYGEIDTYGHPYKLKRWKIPVSNMCDPSYVHSTETILNEDSLTMRVSTSGAERSVLSAHLFAFIAYSAGLMQKNIS</sequence>
<feature type="signal peptide" evidence="1">
    <location>
        <begin position="1"/>
        <end position="28"/>
    </location>
</feature>
<organism evidence="3 4">
    <name type="scientific">Parascaris univalens</name>
    <name type="common">Nematode worm</name>
    <dbReference type="NCBI Taxonomy" id="6257"/>
    <lineage>
        <taxon>Eukaryota</taxon>
        <taxon>Metazoa</taxon>
        <taxon>Ecdysozoa</taxon>
        <taxon>Nematoda</taxon>
        <taxon>Chromadorea</taxon>
        <taxon>Rhabditida</taxon>
        <taxon>Spirurina</taxon>
        <taxon>Ascaridomorpha</taxon>
        <taxon>Ascaridoidea</taxon>
        <taxon>Ascarididae</taxon>
        <taxon>Parascaris</taxon>
    </lineage>
</organism>
<dbReference type="InterPro" id="IPR002861">
    <property type="entry name" value="Reeler_dom"/>
</dbReference>
<keyword evidence="3" id="KW-1185">Reference proteome</keyword>
<evidence type="ECO:0000256" key="1">
    <source>
        <dbReference type="SAM" id="SignalP"/>
    </source>
</evidence>
<feature type="chain" id="PRO_5037778914" evidence="1">
    <location>
        <begin position="29"/>
        <end position="383"/>
    </location>
</feature>
<evidence type="ECO:0000313" key="4">
    <source>
        <dbReference type="WBParaSite" id="PgR099_g001_t01"/>
    </source>
</evidence>
<reference evidence="4" key="1">
    <citation type="submission" date="2022-11" db="UniProtKB">
        <authorList>
            <consortium name="WormBaseParasite"/>
        </authorList>
    </citation>
    <scope>IDENTIFICATION</scope>
</reference>
<name>A0A915C8Y4_PARUN</name>
<protein>
    <submittedName>
        <fullName evidence="4">Reelin domain-containing protein</fullName>
    </submittedName>
</protein>
<dbReference type="Pfam" id="PF02014">
    <property type="entry name" value="Reeler"/>
    <property type="match status" value="1"/>
</dbReference>
<dbReference type="Proteomes" id="UP000887569">
    <property type="component" value="Unplaced"/>
</dbReference>
<keyword evidence="1" id="KW-0732">Signal</keyword>